<accession>A0A0A9AAP6</accession>
<dbReference type="AlphaFoldDB" id="A0A0A9AAP6"/>
<protein>
    <submittedName>
        <fullName evidence="1">Uncharacterized protein</fullName>
    </submittedName>
</protein>
<proteinExistence type="predicted"/>
<organism evidence="1">
    <name type="scientific">Arundo donax</name>
    <name type="common">Giant reed</name>
    <name type="synonym">Donax arundinaceus</name>
    <dbReference type="NCBI Taxonomy" id="35708"/>
    <lineage>
        <taxon>Eukaryota</taxon>
        <taxon>Viridiplantae</taxon>
        <taxon>Streptophyta</taxon>
        <taxon>Embryophyta</taxon>
        <taxon>Tracheophyta</taxon>
        <taxon>Spermatophyta</taxon>
        <taxon>Magnoliopsida</taxon>
        <taxon>Liliopsida</taxon>
        <taxon>Poales</taxon>
        <taxon>Poaceae</taxon>
        <taxon>PACMAD clade</taxon>
        <taxon>Arundinoideae</taxon>
        <taxon>Arundineae</taxon>
        <taxon>Arundo</taxon>
    </lineage>
</organism>
<name>A0A0A9AAP6_ARUDO</name>
<reference evidence="1" key="1">
    <citation type="submission" date="2014-09" db="EMBL/GenBank/DDBJ databases">
        <authorList>
            <person name="Magalhaes I.L.F."/>
            <person name="Oliveira U."/>
            <person name="Santos F.R."/>
            <person name="Vidigal T.H.D.A."/>
            <person name="Brescovit A.D."/>
            <person name="Santos A.J."/>
        </authorList>
    </citation>
    <scope>NUCLEOTIDE SEQUENCE</scope>
    <source>
        <tissue evidence="1">Shoot tissue taken approximately 20 cm above the soil surface</tissue>
    </source>
</reference>
<evidence type="ECO:0000313" key="1">
    <source>
        <dbReference type="EMBL" id="JAD44092.1"/>
    </source>
</evidence>
<dbReference type="EMBL" id="GBRH01253803">
    <property type="protein sequence ID" value="JAD44092.1"/>
    <property type="molecule type" value="Transcribed_RNA"/>
</dbReference>
<sequence length="20" mass="2217">MPERGSGIYCSRLAKGFQLC</sequence>
<reference evidence="1" key="2">
    <citation type="journal article" date="2015" name="Data Brief">
        <title>Shoot transcriptome of the giant reed, Arundo donax.</title>
        <authorList>
            <person name="Barrero R.A."/>
            <person name="Guerrero F.D."/>
            <person name="Moolhuijzen P."/>
            <person name="Goolsby J.A."/>
            <person name="Tidwell J."/>
            <person name="Bellgard S.E."/>
            <person name="Bellgard M.I."/>
        </authorList>
    </citation>
    <scope>NUCLEOTIDE SEQUENCE</scope>
    <source>
        <tissue evidence="1">Shoot tissue taken approximately 20 cm above the soil surface</tissue>
    </source>
</reference>